<dbReference type="Gene3D" id="3.40.50.1100">
    <property type="match status" value="2"/>
</dbReference>
<dbReference type="InterPro" id="IPR029144">
    <property type="entry name" value="Thr_synth_N"/>
</dbReference>
<dbReference type="Proteomes" id="UP000027148">
    <property type="component" value="Chromosome"/>
</dbReference>
<feature type="domain" description="Threonine synthase N-terminal" evidence="8">
    <location>
        <begin position="3"/>
        <end position="79"/>
    </location>
</feature>
<feature type="domain" description="Tryptophan synthase beta chain-like PALP" evidence="7">
    <location>
        <begin position="88"/>
        <end position="372"/>
    </location>
</feature>
<dbReference type="InterPro" id="IPR037158">
    <property type="entry name" value="Thr_synth_N_sf"/>
</dbReference>
<dbReference type="STRING" id="1415657.FNIIJ_120"/>
<dbReference type="InterPro" id="IPR004450">
    <property type="entry name" value="Thr_synthase-like"/>
</dbReference>
<dbReference type="OrthoDB" id="9763107at2"/>
<dbReference type="EMBL" id="CP006873">
    <property type="protein sequence ID" value="AID37411.1"/>
    <property type="molecule type" value="Genomic_DNA"/>
</dbReference>
<evidence type="ECO:0000256" key="4">
    <source>
        <dbReference type="ARBA" id="ARBA00023239"/>
    </source>
</evidence>
<comment type="similarity">
    <text evidence="2">Belongs to the threonine synthase family.</text>
</comment>
<evidence type="ECO:0000313" key="9">
    <source>
        <dbReference type="EMBL" id="AID37411.1"/>
    </source>
</evidence>
<evidence type="ECO:0000256" key="5">
    <source>
        <dbReference type="NCBIfam" id="TIGR00260"/>
    </source>
</evidence>
<dbReference type="InterPro" id="IPR051166">
    <property type="entry name" value="Threonine_Synthase"/>
</dbReference>
<evidence type="ECO:0000256" key="1">
    <source>
        <dbReference type="ARBA" id="ARBA00001933"/>
    </source>
</evidence>
<dbReference type="Pfam" id="PF00291">
    <property type="entry name" value="PALP"/>
    <property type="match status" value="1"/>
</dbReference>
<dbReference type="EC" id="4.2.3.1" evidence="5"/>
<evidence type="ECO:0000259" key="8">
    <source>
        <dbReference type="Pfam" id="PF14821"/>
    </source>
</evidence>
<reference evidence="9 10" key="1">
    <citation type="journal article" date="2014" name="Genome Biol. Evol.">
        <title>Genome sequence of "Candidatus Walczuchella monophlebidarum" the flavobacterial endosymbiont of Llaveia axin axin (Hemiptera: Coccoidea: Monophlebidae).</title>
        <authorList>
            <person name="Rosas-Perez T."/>
            <person name="Rosenblueth M."/>
            <person name="Rincon-Rosales R."/>
            <person name="Mora J."/>
            <person name="Martinez-Romero E."/>
        </authorList>
    </citation>
    <scope>NUCLEOTIDE SEQUENCE [LARGE SCALE GENOMIC DNA]</scope>
    <source>
        <strain evidence="9">FNIIJ</strain>
    </source>
</reference>
<organism evidence="9 10">
    <name type="scientific">Candidatus Walczuchella monophlebidarum</name>
    <dbReference type="NCBI Taxonomy" id="1415657"/>
    <lineage>
        <taxon>Bacteria</taxon>
        <taxon>Pseudomonadati</taxon>
        <taxon>Bacteroidota</taxon>
        <taxon>Flavobacteriia</taxon>
        <taxon>Flavobacteriales</taxon>
        <taxon>Candidatus Walczuchella</taxon>
    </lineage>
</organism>
<name>A0A068DS08_9FLAO</name>
<sequence length="437" mass="49729">MWFFSLKNSQYRVEFKEALSTGLAPDKGLFFPEKIPQISKNFINQISEHNLYDLTFEVIYPYVTNTITKEYLKKIIRETLSFPFPIQAIKKDIYALELFHGPTLSFKDIGAQFMARCINYFQIDHPSKITVLVATSGDTGGAVANGFYKVPNVKVLILYPSKKVSPLQELQLTTLGENVSAIEVEGDFDDCQSLVKSAFLDEQLQKKITLTSANSINIARWLPQMIYYFIAYRSLIGGKSNKKIVFSVPSGNFGNLCAGMMTSKMGLPIEHFIASTNINDTVPRFMQNGIYSPIESKATISNAMDVADPSNLGRLLHLHPYYKDLQKYMTAYSFSDYQTIDSIQKIWKNTGYMLDPHGAIAYLGLEQYFNKKGRDSSTIGVFLATAHPVKFVNKFPQKFRSQICIPDTLKPMMKKNKKRSRISKDYSTFKRYLLDKI</sequence>
<dbReference type="RefSeq" id="WP_038436122.1">
    <property type="nucleotide sequence ID" value="NZ_CP006873.1"/>
</dbReference>
<dbReference type="KEGG" id="elv:FNIIJ_120"/>
<evidence type="ECO:0000256" key="3">
    <source>
        <dbReference type="ARBA" id="ARBA00022898"/>
    </source>
</evidence>
<feature type="modified residue" description="N6-(pyridoxal phosphate)lysine" evidence="6">
    <location>
        <position position="107"/>
    </location>
</feature>
<dbReference type="InterPro" id="IPR036052">
    <property type="entry name" value="TrpB-like_PALP_sf"/>
</dbReference>
<comment type="cofactor">
    <cofactor evidence="1 6">
        <name>pyridoxal 5'-phosphate</name>
        <dbReference type="ChEBI" id="CHEBI:597326"/>
    </cofactor>
</comment>
<dbReference type="NCBIfam" id="TIGR00260">
    <property type="entry name" value="thrC"/>
    <property type="match status" value="1"/>
</dbReference>
<dbReference type="HOGENOM" id="CLU_015170_0_0_10"/>
<dbReference type="FunFam" id="3.40.50.1100:FF:000022">
    <property type="entry name" value="Threonine synthase"/>
    <property type="match status" value="1"/>
</dbReference>
<proteinExistence type="inferred from homology"/>
<protein>
    <recommendedName>
        <fullName evidence="5">Threonine synthase</fullName>
        <ecNumber evidence="5">4.2.3.1</ecNumber>
    </recommendedName>
</protein>
<evidence type="ECO:0000259" key="7">
    <source>
        <dbReference type="Pfam" id="PF00291"/>
    </source>
</evidence>
<dbReference type="PANTHER" id="PTHR42690">
    <property type="entry name" value="THREONINE SYNTHASE FAMILY MEMBER"/>
    <property type="match status" value="1"/>
</dbReference>
<dbReference type="SUPFAM" id="SSF53686">
    <property type="entry name" value="Tryptophan synthase beta subunit-like PLP-dependent enzymes"/>
    <property type="match status" value="1"/>
</dbReference>
<dbReference type="PANTHER" id="PTHR42690:SF1">
    <property type="entry name" value="THREONINE SYNTHASE-LIKE 2"/>
    <property type="match status" value="1"/>
</dbReference>
<accession>A0A068DS08</accession>
<keyword evidence="3 6" id="KW-0663">Pyridoxal phosphate</keyword>
<evidence type="ECO:0000256" key="2">
    <source>
        <dbReference type="ARBA" id="ARBA00005517"/>
    </source>
</evidence>
<keyword evidence="4" id="KW-0456">Lyase</keyword>
<dbReference type="Gene3D" id="3.90.1380.10">
    <property type="entry name" value="Threonine synthase, N-terminal domain"/>
    <property type="match status" value="1"/>
</dbReference>
<dbReference type="AlphaFoldDB" id="A0A068DS08"/>
<evidence type="ECO:0000313" key="10">
    <source>
        <dbReference type="Proteomes" id="UP000027148"/>
    </source>
</evidence>
<dbReference type="Pfam" id="PF14821">
    <property type="entry name" value="Thr_synth_N"/>
    <property type="match status" value="1"/>
</dbReference>
<dbReference type="GO" id="GO:0009088">
    <property type="term" value="P:threonine biosynthetic process"/>
    <property type="evidence" value="ECO:0007669"/>
    <property type="project" value="UniProtKB-UniRule"/>
</dbReference>
<gene>
    <name evidence="9" type="primary">thrC</name>
    <name evidence="9" type="ORF">FNIIJ_120</name>
</gene>
<dbReference type="InterPro" id="IPR001926">
    <property type="entry name" value="TrpB-like_PALP"/>
</dbReference>
<keyword evidence="10" id="KW-1185">Reference proteome</keyword>
<dbReference type="GO" id="GO:0004795">
    <property type="term" value="F:threonine synthase activity"/>
    <property type="evidence" value="ECO:0007669"/>
    <property type="project" value="UniProtKB-UniRule"/>
</dbReference>
<evidence type="ECO:0000256" key="6">
    <source>
        <dbReference type="PIRSR" id="PIRSR604450-51"/>
    </source>
</evidence>